<gene>
    <name evidence="1" type="ORF">Fmac_002921</name>
</gene>
<accession>A0ABD1NLG5</accession>
<evidence type="ECO:0000313" key="2">
    <source>
        <dbReference type="Proteomes" id="UP001603857"/>
    </source>
</evidence>
<sequence>MAKVLACELHQPSSENIHHENQGLQQLEGTHALDLELLSKLSICVNWIIRKVIIE</sequence>
<protein>
    <submittedName>
        <fullName evidence="1">Uncharacterized protein</fullName>
    </submittedName>
</protein>
<comment type="caution">
    <text evidence="1">The sequence shown here is derived from an EMBL/GenBank/DDBJ whole genome shotgun (WGS) entry which is preliminary data.</text>
</comment>
<dbReference type="EMBL" id="JBGMDY010000001">
    <property type="protein sequence ID" value="KAL2348921.1"/>
    <property type="molecule type" value="Genomic_DNA"/>
</dbReference>
<dbReference type="Proteomes" id="UP001603857">
    <property type="component" value="Unassembled WGS sequence"/>
</dbReference>
<keyword evidence="2" id="KW-1185">Reference proteome</keyword>
<reference evidence="1 2" key="1">
    <citation type="submission" date="2024-08" db="EMBL/GenBank/DDBJ databases">
        <title>Insights into the chromosomal genome structure of Flemingia macrophylla.</title>
        <authorList>
            <person name="Ding Y."/>
            <person name="Zhao Y."/>
            <person name="Bi W."/>
            <person name="Wu M."/>
            <person name="Zhao G."/>
            <person name="Gong Y."/>
            <person name="Li W."/>
            <person name="Zhang P."/>
        </authorList>
    </citation>
    <scope>NUCLEOTIDE SEQUENCE [LARGE SCALE GENOMIC DNA]</scope>
    <source>
        <strain evidence="1">DYQJB</strain>
        <tissue evidence="1">Leaf</tissue>
    </source>
</reference>
<dbReference type="AlphaFoldDB" id="A0ABD1NLG5"/>
<proteinExistence type="predicted"/>
<name>A0ABD1NLG5_9FABA</name>
<evidence type="ECO:0000313" key="1">
    <source>
        <dbReference type="EMBL" id="KAL2348921.1"/>
    </source>
</evidence>
<organism evidence="1 2">
    <name type="scientific">Flemingia macrophylla</name>
    <dbReference type="NCBI Taxonomy" id="520843"/>
    <lineage>
        <taxon>Eukaryota</taxon>
        <taxon>Viridiplantae</taxon>
        <taxon>Streptophyta</taxon>
        <taxon>Embryophyta</taxon>
        <taxon>Tracheophyta</taxon>
        <taxon>Spermatophyta</taxon>
        <taxon>Magnoliopsida</taxon>
        <taxon>eudicotyledons</taxon>
        <taxon>Gunneridae</taxon>
        <taxon>Pentapetalae</taxon>
        <taxon>rosids</taxon>
        <taxon>fabids</taxon>
        <taxon>Fabales</taxon>
        <taxon>Fabaceae</taxon>
        <taxon>Papilionoideae</taxon>
        <taxon>50 kb inversion clade</taxon>
        <taxon>NPAAA clade</taxon>
        <taxon>indigoferoid/millettioid clade</taxon>
        <taxon>Phaseoleae</taxon>
        <taxon>Flemingia</taxon>
    </lineage>
</organism>